<dbReference type="Pfam" id="PF07219">
    <property type="entry name" value="HemY_N"/>
    <property type="match status" value="1"/>
</dbReference>
<feature type="transmembrane region" description="Helical" evidence="6">
    <location>
        <begin position="37"/>
        <end position="62"/>
    </location>
</feature>
<keyword evidence="9" id="KW-1185">Reference proteome</keyword>
<dbReference type="OrthoDB" id="9798343at2"/>
<feature type="region of interest" description="Disordered" evidence="5">
    <location>
        <begin position="454"/>
        <end position="521"/>
    </location>
</feature>
<dbReference type="InterPro" id="IPR016982">
    <property type="entry name" value="Mms48"/>
</dbReference>
<dbReference type="PIRSF" id="PIRSF031802">
    <property type="entry name" value="UCP031802"/>
    <property type="match status" value="1"/>
</dbReference>
<dbReference type="RefSeq" id="WP_075869425.1">
    <property type="nucleotide sequence ID" value="NZ_LXYT01000001.1"/>
</dbReference>
<accession>A0A1R0FBN0</accession>
<keyword evidence="2 6" id="KW-0812">Transmembrane</keyword>
<keyword evidence="3 6" id="KW-1133">Transmembrane helix</keyword>
<dbReference type="InterPro" id="IPR010817">
    <property type="entry name" value="HemY_N"/>
</dbReference>
<feature type="domain" description="HemY N-terminal" evidence="7">
    <location>
        <begin position="26"/>
        <end position="128"/>
    </location>
</feature>
<evidence type="ECO:0000256" key="2">
    <source>
        <dbReference type="ARBA" id="ARBA00022692"/>
    </source>
</evidence>
<evidence type="ECO:0000256" key="1">
    <source>
        <dbReference type="ARBA" id="ARBA00004370"/>
    </source>
</evidence>
<evidence type="ECO:0000256" key="3">
    <source>
        <dbReference type="ARBA" id="ARBA00022989"/>
    </source>
</evidence>
<evidence type="ECO:0000256" key="6">
    <source>
        <dbReference type="SAM" id="Phobius"/>
    </source>
</evidence>
<comment type="subcellular location">
    <subcellularLocation>
        <location evidence="1">Membrane</location>
    </subcellularLocation>
</comment>
<gene>
    <name evidence="8" type="ORF">PEB0149_017460</name>
</gene>
<dbReference type="AlphaFoldDB" id="A0A1R0FBN0"/>
<proteinExistence type="predicted"/>
<feature type="compositionally biased region" description="Basic and acidic residues" evidence="5">
    <location>
        <begin position="512"/>
        <end position="521"/>
    </location>
</feature>
<organism evidence="8 9">
    <name type="scientific">Bartonella apis</name>
    <dbReference type="NCBI Taxonomy" id="1686310"/>
    <lineage>
        <taxon>Bacteria</taxon>
        <taxon>Pseudomonadati</taxon>
        <taxon>Pseudomonadota</taxon>
        <taxon>Alphaproteobacteria</taxon>
        <taxon>Hyphomicrobiales</taxon>
        <taxon>Bartonellaceae</taxon>
        <taxon>Bartonella</taxon>
    </lineage>
</organism>
<evidence type="ECO:0000313" key="9">
    <source>
        <dbReference type="Proteomes" id="UP000187344"/>
    </source>
</evidence>
<dbReference type="Proteomes" id="UP000187344">
    <property type="component" value="Unassembled WGS sequence"/>
</dbReference>
<dbReference type="Gene3D" id="1.25.40.10">
    <property type="entry name" value="Tetratricopeptide repeat domain"/>
    <property type="match status" value="1"/>
</dbReference>
<evidence type="ECO:0000313" key="8">
    <source>
        <dbReference type="EMBL" id="OLY44278.1"/>
    </source>
</evidence>
<keyword evidence="4 6" id="KW-0472">Membrane</keyword>
<dbReference type="InterPro" id="IPR011990">
    <property type="entry name" value="TPR-like_helical_dom_sf"/>
</dbReference>
<protein>
    <submittedName>
        <fullName evidence="8">HemY protein</fullName>
    </submittedName>
</protein>
<dbReference type="SUPFAM" id="SSF48452">
    <property type="entry name" value="TPR-like"/>
    <property type="match status" value="1"/>
</dbReference>
<comment type="caution">
    <text evidence="8">The sequence shown here is derived from an EMBL/GenBank/DDBJ whole genome shotgun (WGS) entry which is preliminary data.</text>
</comment>
<evidence type="ECO:0000259" key="7">
    <source>
        <dbReference type="Pfam" id="PF07219"/>
    </source>
</evidence>
<feature type="compositionally biased region" description="Basic and acidic residues" evidence="5">
    <location>
        <begin position="472"/>
        <end position="481"/>
    </location>
</feature>
<evidence type="ECO:0000256" key="5">
    <source>
        <dbReference type="SAM" id="MobiDB-lite"/>
    </source>
</evidence>
<dbReference type="EMBL" id="LXYT01000001">
    <property type="protein sequence ID" value="OLY44278.1"/>
    <property type="molecule type" value="Genomic_DNA"/>
</dbReference>
<evidence type="ECO:0000256" key="4">
    <source>
        <dbReference type="ARBA" id="ARBA00023136"/>
    </source>
</evidence>
<reference evidence="8 9" key="1">
    <citation type="submission" date="2016-12" db="EMBL/GenBank/DDBJ databases">
        <title>Comparative genomics of Bartonella apis.</title>
        <authorList>
            <person name="Engel P."/>
        </authorList>
    </citation>
    <scope>NUCLEOTIDE SEQUENCE [LARGE SCALE GENOMIC DNA]</scope>
    <source>
        <strain evidence="8 9">PEB0149</strain>
    </source>
</reference>
<sequence>MVRVLFYVLVIAILGAGFAWLANNPGDLVMDFGSSRVTVSVLTAVIAFVLLVVVVLLLLFILKSVFSAPYKLSRHLEEQRQKKGREALSSGLLAALSGDVDTAKRMNKRVARYLDSENEPLAKFLDAKTLLIANDVPGALRVYEEMSKSPKTQLAGFYGLYREAMRSGAYEAAGQYAEKASSIAPSLTWANQAMLDRLCAEGSWGKALELFDREVKSLPRAERSDKKLTHKRVVLLTGQARDMFEYYPDEARKTALKAQKLDPSFVPATLVATDILYRQHEIGKADRLIENLWKKSPHADLASLYLNGEERAVDRLKKAKALAQKNPQAFESCFIVARSAFDAGELGLAREQAEKAVKIAPRESAYLLLADIEEAQSGDQGRVRQWLSLAVRADRDPVWMADGKTFDKWQPISPISGKLDAFRWQAPSRTPGLTLNPDEVIPATIEQAPVKIKKTASTDRRNTMNADVRSTNLKDREDKNKGTQTFHTKPVMIVDAVDPSKPETPVDATRINVDDPGVHKK</sequence>
<dbReference type="GO" id="GO:0016020">
    <property type="term" value="C:membrane"/>
    <property type="evidence" value="ECO:0007669"/>
    <property type="project" value="UniProtKB-SubCell"/>
</dbReference>
<name>A0A1R0FBN0_9HYPH</name>